<sequence>MATLDDCLQDASTYELFQECRAFELAAEQAGVQETEEEKAQCIAECEGLSNSLEELEESTPYKSQKRPSDSNSSSDRVRHEGKVKIAMSEAQDGVLDLSEV</sequence>
<evidence type="ECO:0000313" key="2">
    <source>
        <dbReference type="EMBL" id="KAG0299178.1"/>
    </source>
</evidence>
<proteinExistence type="predicted"/>
<dbReference type="Proteomes" id="UP000823405">
    <property type="component" value="Unassembled WGS sequence"/>
</dbReference>
<reference evidence="2" key="1">
    <citation type="journal article" date="2020" name="Fungal Divers.">
        <title>Resolving the Mortierellaceae phylogeny through synthesis of multi-gene phylogenetics and phylogenomics.</title>
        <authorList>
            <person name="Vandepol N."/>
            <person name="Liber J."/>
            <person name="Desiro A."/>
            <person name="Na H."/>
            <person name="Kennedy M."/>
            <person name="Barry K."/>
            <person name="Grigoriev I.V."/>
            <person name="Miller A.N."/>
            <person name="O'Donnell K."/>
            <person name="Stajich J.E."/>
            <person name="Bonito G."/>
        </authorList>
    </citation>
    <scope>NUCLEOTIDE SEQUENCE</scope>
    <source>
        <strain evidence="2">NVP60</strain>
    </source>
</reference>
<protein>
    <submittedName>
        <fullName evidence="2">Uncharacterized protein</fullName>
    </submittedName>
</protein>
<feature type="region of interest" description="Disordered" evidence="1">
    <location>
        <begin position="53"/>
        <end position="101"/>
    </location>
</feature>
<dbReference type="EMBL" id="JAAAIN010001926">
    <property type="protein sequence ID" value="KAG0299178.1"/>
    <property type="molecule type" value="Genomic_DNA"/>
</dbReference>
<name>A0A9P6QSN3_9FUNG</name>
<keyword evidence="3" id="KW-1185">Reference proteome</keyword>
<dbReference type="AlphaFoldDB" id="A0A9P6QSN3"/>
<evidence type="ECO:0000256" key="1">
    <source>
        <dbReference type="SAM" id="MobiDB-lite"/>
    </source>
</evidence>
<comment type="caution">
    <text evidence="2">The sequence shown here is derived from an EMBL/GenBank/DDBJ whole genome shotgun (WGS) entry which is preliminary data.</text>
</comment>
<accession>A0A9P6QSN3</accession>
<evidence type="ECO:0000313" key="3">
    <source>
        <dbReference type="Proteomes" id="UP000823405"/>
    </source>
</evidence>
<organism evidence="2 3">
    <name type="scientific">Linnemannia gamsii</name>
    <dbReference type="NCBI Taxonomy" id="64522"/>
    <lineage>
        <taxon>Eukaryota</taxon>
        <taxon>Fungi</taxon>
        <taxon>Fungi incertae sedis</taxon>
        <taxon>Mucoromycota</taxon>
        <taxon>Mortierellomycotina</taxon>
        <taxon>Mortierellomycetes</taxon>
        <taxon>Mortierellales</taxon>
        <taxon>Mortierellaceae</taxon>
        <taxon>Linnemannia</taxon>
    </lineage>
</organism>
<gene>
    <name evidence="2" type="ORF">BGZ97_003834</name>
</gene>